<gene>
    <name evidence="8" type="ORF">GCM10009682_40900</name>
</gene>
<evidence type="ECO:0000313" key="8">
    <source>
        <dbReference type="EMBL" id="GAA1815876.1"/>
    </source>
</evidence>
<name>A0ABN2M9B9_9ACTN</name>
<dbReference type="Proteomes" id="UP001500218">
    <property type="component" value="Unassembled WGS sequence"/>
</dbReference>
<dbReference type="PANTHER" id="PTHR43133">
    <property type="entry name" value="RNA POLYMERASE ECF-TYPE SIGMA FACTO"/>
    <property type="match status" value="1"/>
</dbReference>
<feature type="domain" description="RNA polymerase sigma-70 region 2" evidence="6">
    <location>
        <begin position="15"/>
        <end position="75"/>
    </location>
</feature>
<proteinExistence type="inferred from homology"/>
<dbReference type="RefSeq" id="WP_344134561.1">
    <property type="nucleotide sequence ID" value="NZ_BAAALT010000141.1"/>
</dbReference>
<evidence type="ECO:0000256" key="4">
    <source>
        <dbReference type="ARBA" id="ARBA00023125"/>
    </source>
</evidence>
<dbReference type="InterPro" id="IPR036388">
    <property type="entry name" value="WH-like_DNA-bd_sf"/>
</dbReference>
<evidence type="ECO:0000256" key="3">
    <source>
        <dbReference type="ARBA" id="ARBA00023082"/>
    </source>
</evidence>
<keyword evidence="4" id="KW-0238">DNA-binding</keyword>
<protein>
    <submittedName>
        <fullName evidence="8">SigE family RNA polymerase sigma factor</fullName>
    </submittedName>
</protein>
<dbReference type="InterPro" id="IPR013249">
    <property type="entry name" value="RNA_pol_sigma70_r4_t2"/>
</dbReference>
<keyword evidence="3" id="KW-0731">Sigma factor</keyword>
<dbReference type="Pfam" id="PF04542">
    <property type="entry name" value="Sigma70_r2"/>
    <property type="match status" value="1"/>
</dbReference>
<sequence length="172" mass="19479">MDPYDGFDEFVVARRAALSRTAYLLTGDHHLAQDLLQVALSRVATHWRRLRDGAPDAYARRIMVNELTSWRRRRRYHERPVDVVDDEPDPGDLSQAVVRRVLVGRAMARLTPKQRAVLVLRFYEDLSEAATAEALGCSLGTVKSQTHQALARIRAVAPELADLVREPQEVRA</sequence>
<organism evidence="8 9">
    <name type="scientific">Luedemannella flava</name>
    <dbReference type="NCBI Taxonomy" id="349316"/>
    <lineage>
        <taxon>Bacteria</taxon>
        <taxon>Bacillati</taxon>
        <taxon>Actinomycetota</taxon>
        <taxon>Actinomycetes</taxon>
        <taxon>Micromonosporales</taxon>
        <taxon>Micromonosporaceae</taxon>
        <taxon>Luedemannella</taxon>
    </lineage>
</organism>
<comment type="similarity">
    <text evidence="1">Belongs to the sigma-70 factor family. ECF subfamily.</text>
</comment>
<evidence type="ECO:0000256" key="2">
    <source>
        <dbReference type="ARBA" id="ARBA00023015"/>
    </source>
</evidence>
<dbReference type="EMBL" id="BAAALT010000141">
    <property type="protein sequence ID" value="GAA1815876.1"/>
    <property type="molecule type" value="Genomic_DNA"/>
</dbReference>
<feature type="domain" description="RNA polymerase sigma factor 70 region 4 type 2" evidence="7">
    <location>
        <begin position="102"/>
        <end position="153"/>
    </location>
</feature>
<dbReference type="NCBIfam" id="TIGR02937">
    <property type="entry name" value="sigma70-ECF"/>
    <property type="match status" value="1"/>
</dbReference>
<dbReference type="Pfam" id="PF08281">
    <property type="entry name" value="Sigma70_r4_2"/>
    <property type="match status" value="1"/>
</dbReference>
<dbReference type="InterPro" id="IPR014325">
    <property type="entry name" value="RNA_pol_sigma-E_actinobac"/>
</dbReference>
<keyword evidence="9" id="KW-1185">Reference proteome</keyword>
<dbReference type="InterPro" id="IPR039425">
    <property type="entry name" value="RNA_pol_sigma-70-like"/>
</dbReference>
<dbReference type="SUPFAM" id="SSF88659">
    <property type="entry name" value="Sigma3 and sigma4 domains of RNA polymerase sigma factors"/>
    <property type="match status" value="1"/>
</dbReference>
<comment type="caution">
    <text evidence="8">The sequence shown here is derived from an EMBL/GenBank/DDBJ whole genome shotgun (WGS) entry which is preliminary data.</text>
</comment>
<evidence type="ECO:0000256" key="5">
    <source>
        <dbReference type="ARBA" id="ARBA00023163"/>
    </source>
</evidence>
<dbReference type="InterPro" id="IPR013324">
    <property type="entry name" value="RNA_pol_sigma_r3/r4-like"/>
</dbReference>
<dbReference type="CDD" id="cd06171">
    <property type="entry name" value="Sigma70_r4"/>
    <property type="match status" value="1"/>
</dbReference>
<dbReference type="PANTHER" id="PTHR43133:SF50">
    <property type="entry name" value="ECF RNA POLYMERASE SIGMA FACTOR SIGM"/>
    <property type="match status" value="1"/>
</dbReference>
<evidence type="ECO:0000256" key="1">
    <source>
        <dbReference type="ARBA" id="ARBA00010641"/>
    </source>
</evidence>
<evidence type="ECO:0000313" key="9">
    <source>
        <dbReference type="Proteomes" id="UP001500218"/>
    </source>
</evidence>
<keyword evidence="2" id="KW-0805">Transcription regulation</keyword>
<keyword evidence="5" id="KW-0804">Transcription</keyword>
<dbReference type="Gene3D" id="1.10.1740.10">
    <property type="match status" value="1"/>
</dbReference>
<dbReference type="NCBIfam" id="TIGR02983">
    <property type="entry name" value="SigE-fam_strep"/>
    <property type="match status" value="1"/>
</dbReference>
<dbReference type="InterPro" id="IPR013325">
    <property type="entry name" value="RNA_pol_sigma_r2"/>
</dbReference>
<evidence type="ECO:0000259" key="6">
    <source>
        <dbReference type="Pfam" id="PF04542"/>
    </source>
</evidence>
<dbReference type="SUPFAM" id="SSF88946">
    <property type="entry name" value="Sigma2 domain of RNA polymerase sigma factors"/>
    <property type="match status" value="1"/>
</dbReference>
<reference evidence="8 9" key="1">
    <citation type="journal article" date="2019" name="Int. J. Syst. Evol. Microbiol.">
        <title>The Global Catalogue of Microorganisms (GCM) 10K type strain sequencing project: providing services to taxonomists for standard genome sequencing and annotation.</title>
        <authorList>
            <consortium name="The Broad Institute Genomics Platform"/>
            <consortium name="The Broad Institute Genome Sequencing Center for Infectious Disease"/>
            <person name="Wu L."/>
            <person name="Ma J."/>
        </authorList>
    </citation>
    <scope>NUCLEOTIDE SEQUENCE [LARGE SCALE GENOMIC DNA]</scope>
    <source>
        <strain evidence="8 9">JCM 13250</strain>
    </source>
</reference>
<accession>A0ABN2M9B9</accession>
<dbReference type="InterPro" id="IPR007627">
    <property type="entry name" value="RNA_pol_sigma70_r2"/>
</dbReference>
<dbReference type="InterPro" id="IPR014284">
    <property type="entry name" value="RNA_pol_sigma-70_dom"/>
</dbReference>
<evidence type="ECO:0000259" key="7">
    <source>
        <dbReference type="Pfam" id="PF08281"/>
    </source>
</evidence>
<dbReference type="Gene3D" id="1.10.10.10">
    <property type="entry name" value="Winged helix-like DNA-binding domain superfamily/Winged helix DNA-binding domain"/>
    <property type="match status" value="1"/>
</dbReference>